<keyword evidence="3" id="KW-0808">Transferase</keyword>
<dbReference type="InterPro" id="IPR050194">
    <property type="entry name" value="Glycosyltransferase_grp1"/>
</dbReference>
<dbReference type="GO" id="GO:0016757">
    <property type="term" value="F:glycosyltransferase activity"/>
    <property type="evidence" value="ECO:0007669"/>
    <property type="project" value="InterPro"/>
</dbReference>
<evidence type="ECO:0000313" key="3">
    <source>
        <dbReference type="EMBL" id="QGQ97222.1"/>
    </source>
</evidence>
<sequence>MSHNSLNILTTGLSWPSLQAGGLNTYFSSISKKLAERNQVQALICSATKPDVPNSKLVILNIGNNEMALQKRKQVFQEHADQIMNQQKIDILFTHFAPYGVGPAQEAKSRGIPVVMVFHGPWSEEIKLEGQGLRHKLKTLIARNIEQKAYRLADHFVVLSEAFRDILHQKYGVPMSKISIIPGAADTQRFQPFEVFKDRVALKRSLDIPEDHTIVLTVRRLVNRMGLLQLLDAWKEVIQIHPKSILLIGGRGPLLDELNERIKLHGLVDKVKLLGFIADGDLPKYYQAADLFVVPTQNLEGFGLITVEAMASGLPVMATPVGGNREILQAFRPKMLFDSPRSEDMAKGLIRLMGQKEQWPTAEECRSHVMEKYTWEQVVKQVEAVLQQAVMNKEVRP</sequence>
<dbReference type="KEGG" id="ppsc:EHS13_21210"/>
<keyword evidence="4" id="KW-1185">Reference proteome</keyword>
<dbReference type="Gene3D" id="3.40.50.2000">
    <property type="entry name" value="Glycogen Phosphorylase B"/>
    <property type="match status" value="2"/>
</dbReference>
<feature type="domain" description="Glycosyltransferase subfamily 4-like N-terminal" evidence="2">
    <location>
        <begin position="21"/>
        <end position="189"/>
    </location>
</feature>
<evidence type="ECO:0000313" key="4">
    <source>
        <dbReference type="Proteomes" id="UP000426246"/>
    </source>
</evidence>
<feature type="domain" description="Glycosyl transferase family 1" evidence="1">
    <location>
        <begin position="202"/>
        <end position="356"/>
    </location>
</feature>
<dbReference type="PANTHER" id="PTHR45947:SF3">
    <property type="entry name" value="SULFOQUINOVOSYL TRANSFERASE SQD2"/>
    <property type="match status" value="1"/>
</dbReference>
<accession>A0A6B8RNE2</accession>
<dbReference type="CDD" id="cd03801">
    <property type="entry name" value="GT4_PimA-like"/>
    <property type="match status" value="1"/>
</dbReference>
<dbReference type="InterPro" id="IPR001296">
    <property type="entry name" value="Glyco_trans_1"/>
</dbReference>
<proteinExistence type="predicted"/>
<dbReference type="AlphaFoldDB" id="A0A6B8RNE2"/>
<protein>
    <submittedName>
        <fullName evidence="3">Glycosyltransferase family 1 protein</fullName>
    </submittedName>
</protein>
<dbReference type="Pfam" id="PF00534">
    <property type="entry name" value="Glycos_transf_1"/>
    <property type="match status" value="1"/>
</dbReference>
<reference evidence="4" key="1">
    <citation type="submission" date="2018-11" db="EMBL/GenBank/DDBJ databases">
        <title>Complete genome sequence of Paenibacillus sp. ML311-T8.</title>
        <authorList>
            <person name="Nam Y.-D."/>
            <person name="Kang J."/>
            <person name="Chung W.-H."/>
            <person name="Park Y.S."/>
        </authorList>
    </citation>
    <scope>NUCLEOTIDE SEQUENCE [LARGE SCALE GENOMIC DNA]</scope>
    <source>
        <strain evidence="4">ML311-T8</strain>
    </source>
</reference>
<name>A0A6B8RNE2_9BACL</name>
<dbReference type="InterPro" id="IPR028098">
    <property type="entry name" value="Glyco_trans_4-like_N"/>
</dbReference>
<dbReference type="SUPFAM" id="SSF53756">
    <property type="entry name" value="UDP-Glycosyltransferase/glycogen phosphorylase"/>
    <property type="match status" value="1"/>
</dbReference>
<gene>
    <name evidence="3" type="ORF">EHS13_21210</name>
</gene>
<dbReference type="Pfam" id="PF13439">
    <property type="entry name" value="Glyco_transf_4"/>
    <property type="match status" value="1"/>
</dbReference>
<dbReference type="RefSeq" id="WP_155702324.1">
    <property type="nucleotide sequence ID" value="NZ_CP034235.1"/>
</dbReference>
<organism evidence="3 4">
    <name type="scientific">Paenibacillus psychroresistens</name>
    <dbReference type="NCBI Taxonomy" id="1778678"/>
    <lineage>
        <taxon>Bacteria</taxon>
        <taxon>Bacillati</taxon>
        <taxon>Bacillota</taxon>
        <taxon>Bacilli</taxon>
        <taxon>Bacillales</taxon>
        <taxon>Paenibacillaceae</taxon>
        <taxon>Paenibacillus</taxon>
    </lineage>
</organism>
<dbReference type="OrthoDB" id="9787617at2"/>
<dbReference type="PANTHER" id="PTHR45947">
    <property type="entry name" value="SULFOQUINOVOSYL TRANSFERASE SQD2"/>
    <property type="match status" value="1"/>
</dbReference>
<dbReference type="EMBL" id="CP034235">
    <property type="protein sequence ID" value="QGQ97222.1"/>
    <property type="molecule type" value="Genomic_DNA"/>
</dbReference>
<dbReference type="Proteomes" id="UP000426246">
    <property type="component" value="Chromosome"/>
</dbReference>
<evidence type="ECO:0000259" key="2">
    <source>
        <dbReference type="Pfam" id="PF13439"/>
    </source>
</evidence>
<evidence type="ECO:0000259" key="1">
    <source>
        <dbReference type="Pfam" id="PF00534"/>
    </source>
</evidence>